<dbReference type="EMBL" id="JAPFFF010000015">
    <property type="protein sequence ID" value="KAK8866253.1"/>
    <property type="molecule type" value="Genomic_DNA"/>
</dbReference>
<dbReference type="Proteomes" id="UP001470230">
    <property type="component" value="Unassembled WGS sequence"/>
</dbReference>
<reference evidence="7 8" key="1">
    <citation type="submission" date="2024-04" db="EMBL/GenBank/DDBJ databases">
        <title>Tritrichomonas musculus Genome.</title>
        <authorList>
            <person name="Alves-Ferreira E."/>
            <person name="Grigg M."/>
            <person name="Lorenzi H."/>
            <person name="Galac M."/>
        </authorList>
    </citation>
    <scope>NUCLEOTIDE SEQUENCE [LARGE SCALE GENOMIC DNA]</scope>
    <source>
        <strain evidence="7 8">EAF2021</strain>
    </source>
</reference>
<dbReference type="InterPro" id="IPR029063">
    <property type="entry name" value="SAM-dependent_MTases_sf"/>
</dbReference>
<keyword evidence="2 4" id="KW-0808">Transferase</keyword>
<dbReference type="InterPro" id="IPR030390">
    <property type="entry name" value="MeTrfase_TrmA_AS"/>
</dbReference>
<evidence type="ECO:0000256" key="1">
    <source>
        <dbReference type="ARBA" id="ARBA00022603"/>
    </source>
</evidence>
<evidence type="ECO:0000256" key="5">
    <source>
        <dbReference type="PROSITE-ProRule" id="PRU10015"/>
    </source>
</evidence>
<proteinExistence type="inferred from homology"/>
<name>A0ABR2INM1_9EUKA</name>
<evidence type="ECO:0000313" key="7">
    <source>
        <dbReference type="EMBL" id="KAK8866253.1"/>
    </source>
</evidence>
<evidence type="ECO:0000256" key="4">
    <source>
        <dbReference type="PROSITE-ProRule" id="PRU01024"/>
    </source>
</evidence>
<feature type="binding site" evidence="4">
    <location>
        <position position="479"/>
    </location>
    <ligand>
        <name>S-adenosyl-L-methionine</name>
        <dbReference type="ChEBI" id="CHEBI:59789"/>
    </ligand>
</feature>
<feature type="binding site" evidence="4">
    <location>
        <position position="428"/>
    </location>
    <ligand>
        <name>S-adenosyl-L-methionine</name>
        <dbReference type="ChEBI" id="CHEBI:59789"/>
    </ligand>
</feature>
<evidence type="ECO:0000256" key="3">
    <source>
        <dbReference type="ARBA" id="ARBA00022691"/>
    </source>
</evidence>
<dbReference type="CDD" id="cd02440">
    <property type="entry name" value="AdoMet_MTases"/>
    <property type="match status" value="1"/>
</dbReference>
<evidence type="ECO:0000313" key="8">
    <source>
        <dbReference type="Proteomes" id="UP001470230"/>
    </source>
</evidence>
<protein>
    <submittedName>
        <fullName evidence="7">tRNA methyltransferase 2</fullName>
    </submittedName>
</protein>
<feature type="compositionally biased region" description="Basic and acidic residues" evidence="6">
    <location>
        <begin position="31"/>
        <end position="47"/>
    </location>
</feature>
<keyword evidence="1 4" id="KW-0489">Methyltransferase</keyword>
<dbReference type="Gene3D" id="2.40.50.1070">
    <property type="match status" value="1"/>
</dbReference>
<comment type="caution">
    <text evidence="7">The sequence shown here is derived from an EMBL/GenBank/DDBJ whole genome shotgun (WGS) entry which is preliminary data.</text>
</comment>
<dbReference type="Pfam" id="PF05958">
    <property type="entry name" value="tRNA_U5-meth_tr"/>
    <property type="match status" value="1"/>
</dbReference>
<evidence type="ECO:0000256" key="2">
    <source>
        <dbReference type="ARBA" id="ARBA00022679"/>
    </source>
</evidence>
<accession>A0ABR2INM1</accession>
<gene>
    <name evidence="7" type="ORF">M9Y10_009212</name>
</gene>
<dbReference type="PANTHER" id="PTHR45904:SF2">
    <property type="entry name" value="TRNA (URACIL-5-)-METHYLTRANSFERASE HOMOLOG A"/>
    <property type="match status" value="1"/>
</dbReference>
<sequence>MGSIFSTPVNSESHHHRHRHHHNEDDNNELEGAKDETLEIKKTPENKPRKRQQPKVNKAFIPETIDDPAEGDPCGLYVDGVNYHWEREKFAKFLSKNGITFTSAYKKKSQTNATINFDNAQDRAEAYKILINLGEQIGRQLYAVPLQKSREASRKQCDKLMARARSDLDTRDINNKVAPWFDIPYDEQLQRKSEKFTQIISPIIPNQENITVFPAPKLEGYRNKVELTIGRDLEGQICVGYNLGSRVEDVIAPIKSTLNCPEGTPELAEKLRKFIVDSGVPVFDRTTSIGRWKYALIRTNEAHEVMLMIVVYKSISDEAINAFKKAFENEVDSLYYCETNTFESYGKDPKIVHLSGKTVLIETLRGLKFEISPMSFFQTNTPGAELLFQKIEELAGVDENTVLIDVCCGTGVIGLALANKVQFVVGVDIEEQAILDARRNATLNGIQNTEYIAGKAEDEMPQIIEKYAVEGQKVVAIVDPPRGGLHKKALKALRNCETLKRIVYISCNADSLVLNAQKVLFNDRIPETKPFHPTTWFGVDMFPHTDRCEIVMLMQRE</sequence>
<evidence type="ECO:0000256" key="6">
    <source>
        <dbReference type="SAM" id="MobiDB-lite"/>
    </source>
</evidence>
<dbReference type="GO" id="GO:0032259">
    <property type="term" value="P:methylation"/>
    <property type="evidence" value="ECO:0007669"/>
    <property type="project" value="UniProtKB-KW"/>
</dbReference>
<keyword evidence="3 4" id="KW-0949">S-adenosyl-L-methionine</keyword>
<comment type="similarity">
    <text evidence="4">Belongs to the class I-like SAM-binding methyltransferase superfamily. RNA M5U methyltransferase family.</text>
</comment>
<keyword evidence="8" id="KW-1185">Reference proteome</keyword>
<dbReference type="Gene3D" id="3.40.50.150">
    <property type="entry name" value="Vaccinia Virus protein VP39"/>
    <property type="match status" value="1"/>
</dbReference>
<dbReference type="PROSITE" id="PS01230">
    <property type="entry name" value="TRMA_1"/>
    <property type="match status" value="1"/>
</dbReference>
<comment type="caution">
    <text evidence="4">Lacks conserved residue(s) required for the propagation of feature annotation.</text>
</comment>
<dbReference type="InterPro" id="IPR045850">
    <property type="entry name" value="TRM2_met"/>
</dbReference>
<feature type="active site" description="Nucleophile" evidence="4">
    <location>
        <position position="507"/>
    </location>
</feature>
<dbReference type="PANTHER" id="PTHR45904">
    <property type="entry name" value="TRNA (URACIL-5-)-METHYLTRANSFERASE"/>
    <property type="match status" value="1"/>
</dbReference>
<organism evidence="7 8">
    <name type="scientific">Tritrichomonas musculus</name>
    <dbReference type="NCBI Taxonomy" id="1915356"/>
    <lineage>
        <taxon>Eukaryota</taxon>
        <taxon>Metamonada</taxon>
        <taxon>Parabasalia</taxon>
        <taxon>Tritrichomonadida</taxon>
        <taxon>Tritrichomonadidae</taxon>
        <taxon>Tritrichomonas</taxon>
    </lineage>
</organism>
<dbReference type="SUPFAM" id="SSF53335">
    <property type="entry name" value="S-adenosyl-L-methionine-dependent methyltransferases"/>
    <property type="match status" value="1"/>
</dbReference>
<feature type="active site" evidence="5">
    <location>
        <position position="507"/>
    </location>
</feature>
<dbReference type="GO" id="GO:0008168">
    <property type="term" value="F:methyltransferase activity"/>
    <property type="evidence" value="ECO:0007669"/>
    <property type="project" value="UniProtKB-KW"/>
</dbReference>
<dbReference type="PROSITE" id="PS51687">
    <property type="entry name" value="SAM_MT_RNA_M5U"/>
    <property type="match status" value="1"/>
</dbReference>
<dbReference type="InterPro" id="IPR010280">
    <property type="entry name" value="U5_MeTrfase_fam"/>
</dbReference>
<feature type="binding site" evidence="4">
    <location>
        <position position="378"/>
    </location>
    <ligand>
        <name>S-adenosyl-L-methionine</name>
        <dbReference type="ChEBI" id="CHEBI:59789"/>
    </ligand>
</feature>
<feature type="region of interest" description="Disordered" evidence="6">
    <location>
        <begin position="1"/>
        <end position="58"/>
    </location>
</feature>